<dbReference type="EC" id="2.7.7.64" evidence="6"/>
<evidence type="ECO:0000256" key="5">
    <source>
        <dbReference type="ARBA" id="ARBA00038047"/>
    </source>
</evidence>
<comment type="catalytic activity">
    <reaction evidence="7">
        <text>a monosaccharide 1-phosphate + UTP + H(+) = a UDP-monosaccharide + diphosphate</text>
        <dbReference type="Rhea" id="RHEA:13205"/>
        <dbReference type="ChEBI" id="CHEBI:15378"/>
        <dbReference type="ChEBI" id="CHEBI:33019"/>
        <dbReference type="ChEBI" id="CHEBI:46398"/>
        <dbReference type="ChEBI" id="CHEBI:140358"/>
        <dbReference type="ChEBI" id="CHEBI:140359"/>
        <dbReference type="EC" id="2.7.7.64"/>
    </reaction>
</comment>
<keyword evidence="4" id="KW-0548">Nucleotidyltransferase</keyword>
<dbReference type="GO" id="GO:0006048">
    <property type="term" value="P:UDP-N-acetylglucosamine biosynthetic process"/>
    <property type="evidence" value="ECO:0007669"/>
    <property type="project" value="TreeGrafter"/>
</dbReference>
<keyword evidence="3" id="KW-0808">Transferase</keyword>
<evidence type="ECO:0000256" key="7">
    <source>
        <dbReference type="ARBA" id="ARBA00048259"/>
    </source>
</evidence>
<comment type="cofactor">
    <cofactor evidence="2">
        <name>Mg(2+)</name>
        <dbReference type="ChEBI" id="CHEBI:18420"/>
    </cofactor>
</comment>
<dbReference type="InterPro" id="IPR002618">
    <property type="entry name" value="UDPGP_fam"/>
</dbReference>
<protein>
    <recommendedName>
        <fullName evidence="6">UTP-monosaccharide-1-phosphate uridylyltransferase</fullName>
        <ecNumber evidence="6">2.7.7.64</ecNumber>
    </recommendedName>
</protein>
<dbReference type="GO" id="GO:0051748">
    <property type="term" value="F:UTP-monosaccharide-1-phosphate uridylyltransferase activity"/>
    <property type="evidence" value="ECO:0007669"/>
    <property type="project" value="UniProtKB-EC"/>
</dbReference>
<reference evidence="8" key="1">
    <citation type="submission" date="2021-01" db="EMBL/GenBank/DDBJ databases">
        <authorList>
            <person name="Corre E."/>
            <person name="Pelletier E."/>
            <person name="Niang G."/>
            <person name="Scheremetjew M."/>
            <person name="Finn R."/>
            <person name="Kale V."/>
            <person name="Holt S."/>
            <person name="Cochrane G."/>
            <person name="Meng A."/>
            <person name="Brown T."/>
            <person name="Cohen L."/>
        </authorList>
    </citation>
    <scope>NUCLEOTIDE SEQUENCE</scope>
    <source>
        <strain evidence="8">NIES-2562</strain>
    </source>
</reference>
<dbReference type="PANTHER" id="PTHR11952:SF9">
    <property type="entry name" value="UDP-SUGAR PYROPHOSPHORYLASE"/>
    <property type="match status" value="1"/>
</dbReference>
<dbReference type="InterPro" id="IPR039741">
    <property type="entry name" value="UDP-sugar_pyrophosphorylase"/>
</dbReference>
<dbReference type="PANTHER" id="PTHR11952">
    <property type="entry name" value="UDP- GLUCOSE PYROPHOSPHORYLASE"/>
    <property type="match status" value="1"/>
</dbReference>
<dbReference type="SUPFAM" id="SSF53448">
    <property type="entry name" value="Nucleotide-diphospho-sugar transferases"/>
    <property type="match status" value="1"/>
</dbReference>
<dbReference type="FunFam" id="2.160.10.30:FF:000001">
    <property type="entry name" value="UDP-sugar pyrophosphorylase"/>
    <property type="match status" value="1"/>
</dbReference>
<dbReference type="Gene3D" id="3.90.550.10">
    <property type="entry name" value="Spore Coat Polysaccharide Biosynthesis Protein SpsA, Chain A"/>
    <property type="match status" value="1"/>
</dbReference>
<evidence type="ECO:0000256" key="4">
    <source>
        <dbReference type="ARBA" id="ARBA00022695"/>
    </source>
</evidence>
<proteinExistence type="inferred from homology"/>
<dbReference type="Pfam" id="PF01704">
    <property type="entry name" value="UDPGP"/>
    <property type="match status" value="1"/>
</dbReference>
<evidence type="ECO:0000256" key="2">
    <source>
        <dbReference type="ARBA" id="ARBA00001946"/>
    </source>
</evidence>
<dbReference type="Gene3D" id="2.160.10.30">
    <property type="match status" value="1"/>
</dbReference>
<dbReference type="AlphaFoldDB" id="A0A7S3G998"/>
<evidence type="ECO:0000313" key="8">
    <source>
        <dbReference type="EMBL" id="CAE0257125.1"/>
    </source>
</evidence>
<dbReference type="InterPro" id="IPR029044">
    <property type="entry name" value="Nucleotide-diphossugar_trans"/>
</dbReference>
<evidence type="ECO:0000256" key="6">
    <source>
        <dbReference type="ARBA" id="ARBA00039080"/>
    </source>
</evidence>
<evidence type="ECO:0000256" key="1">
    <source>
        <dbReference type="ARBA" id="ARBA00001936"/>
    </source>
</evidence>
<gene>
    <name evidence="8" type="ORF">PBIL07802_LOCUS19383</name>
</gene>
<dbReference type="EMBL" id="HBIB01029862">
    <property type="protein sequence ID" value="CAE0257125.1"/>
    <property type="molecule type" value="Transcribed_RNA"/>
</dbReference>
<evidence type="ECO:0000256" key="3">
    <source>
        <dbReference type="ARBA" id="ARBA00022679"/>
    </source>
</evidence>
<dbReference type="GO" id="GO:0003977">
    <property type="term" value="F:UDP-N-acetylglucosamine diphosphorylase activity"/>
    <property type="evidence" value="ECO:0007669"/>
    <property type="project" value="TreeGrafter"/>
</dbReference>
<accession>A0A7S3G998</accession>
<sequence>MLTFSDSEKSLVADLISAGQSHLFAGFGLNGCPNGDEPAADSAHALLDQLARLNRSYPGGIAKYVSNGKKLLEDSAKGVNPFEGLTPEVPAGERLQVGNEKYLELEAKGVELMGHTAFVLVAGGLGERLGYKGIKVALPSDIVTGKCFLQLYIEQILAYQQRSGTGRTCELAIMTSDDTHKKTAELLDQHQYFGMSKEAVHLIKQEKVPCLGDNNGSISVNPDNRFEILTKPHGHGDVHSLLHQSGLAQKWKEGGVKYVVFFQDTNGLGLRILPAAIAVSSEKGFAVNSITVPRRAKEAVGAITRLVSSDKSVAPMTVNVEYNQLDPLLRATVSPEGDVNDESGFSPFPGNINQLIFSVDEYVEALDVSSGSVPEFVNPKYADETRTKFKSPARLECMMQDFAKVVCQQGHNAGFCQMEDWAAFNPVKNNTADAVKKQASGNDPASAASAEDKMYQFNAKLLRMYGAKVEEGAQRAVEGVNITDGPRIIFSPSFAPTVGDIKAKLSCPDVRISAKSTLVIGGSNVSVKSLDLDGALFVHAAPASTVEVNNLVVKNDGWMLEDLKQGEEVPEELKIRGYKLSKNGERIVIVEEAGTTVVSQ</sequence>
<comment type="similarity">
    <text evidence="5">Belongs to the USP family.</text>
</comment>
<organism evidence="8">
    <name type="scientific">Palpitomonas bilix</name>
    <dbReference type="NCBI Taxonomy" id="652834"/>
    <lineage>
        <taxon>Eukaryota</taxon>
        <taxon>Eukaryota incertae sedis</taxon>
    </lineage>
</organism>
<comment type="cofactor">
    <cofactor evidence="1">
        <name>Mn(2+)</name>
        <dbReference type="ChEBI" id="CHEBI:29035"/>
    </cofactor>
</comment>
<name>A0A7S3G998_9EUKA</name>